<evidence type="ECO:0000256" key="2">
    <source>
        <dbReference type="ARBA" id="ARBA00023242"/>
    </source>
</evidence>
<dbReference type="GO" id="GO:0034472">
    <property type="term" value="P:snRNA 3'-end processing"/>
    <property type="evidence" value="ECO:0007669"/>
    <property type="project" value="TreeGrafter"/>
</dbReference>
<dbReference type="GO" id="GO:0032039">
    <property type="term" value="C:integrator complex"/>
    <property type="evidence" value="ECO:0007669"/>
    <property type="project" value="InterPro"/>
</dbReference>
<dbReference type="Gene3D" id="3.40.50.10890">
    <property type="match status" value="1"/>
</dbReference>
<dbReference type="Gramene" id="CDP17282">
    <property type="protein sequence ID" value="CDP17282"/>
    <property type="gene ID" value="GSCOC_T00009325001"/>
</dbReference>
<accession>A0A068V9S6</accession>
<keyword evidence="2" id="KW-0539">Nucleus</keyword>
<dbReference type="AlphaFoldDB" id="A0A068V9S6"/>
<evidence type="ECO:0000313" key="4">
    <source>
        <dbReference type="Proteomes" id="UP000295252"/>
    </source>
</evidence>
<gene>
    <name evidence="3" type="ORF">GSCOC_T00009325001</name>
</gene>
<keyword evidence="4" id="KW-1185">Reference proteome</keyword>
<dbReference type="InterPro" id="IPR036866">
    <property type="entry name" value="RibonucZ/Hydroxyglut_hydro"/>
</dbReference>
<evidence type="ECO:0000313" key="3">
    <source>
        <dbReference type="EMBL" id="CDP17282.1"/>
    </source>
</evidence>
<reference evidence="4" key="1">
    <citation type="journal article" date="2014" name="Science">
        <title>The coffee genome provides insight into the convergent evolution of caffeine biosynthesis.</title>
        <authorList>
            <person name="Denoeud F."/>
            <person name="Carretero-Paulet L."/>
            <person name="Dereeper A."/>
            <person name="Droc G."/>
            <person name="Guyot R."/>
            <person name="Pietrella M."/>
            <person name="Zheng C."/>
            <person name="Alberti A."/>
            <person name="Anthony F."/>
            <person name="Aprea G."/>
            <person name="Aury J.M."/>
            <person name="Bento P."/>
            <person name="Bernard M."/>
            <person name="Bocs S."/>
            <person name="Campa C."/>
            <person name="Cenci A."/>
            <person name="Combes M.C."/>
            <person name="Crouzillat D."/>
            <person name="Da Silva C."/>
            <person name="Daddiego L."/>
            <person name="De Bellis F."/>
            <person name="Dussert S."/>
            <person name="Garsmeur O."/>
            <person name="Gayraud T."/>
            <person name="Guignon V."/>
            <person name="Jahn K."/>
            <person name="Jamilloux V."/>
            <person name="Joet T."/>
            <person name="Labadie K."/>
            <person name="Lan T."/>
            <person name="Leclercq J."/>
            <person name="Lepelley M."/>
            <person name="Leroy T."/>
            <person name="Li L.T."/>
            <person name="Librado P."/>
            <person name="Lopez L."/>
            <person name="Munoz A."/>
            <person name="Noel B."/>
            <person name="Pallavicini A."/>
            <person name="Perrotta G."/>
            <person name="Poncet V."/>
            <person name="Pot D."/>
            <person name="Priyono X."/>
            <person name="Rigoreau M."/>
            <person name="Rouard M."/>
            <person name="Rozas J."/>
            <person name="Tranchant-Dubreuil C."/>
            <person name="VanBuren R."/>
            <person name="Zhang Q."/>
            <person name="Andrade A.C."/>
            <person name="Argout X."/>
            <person name="Bertrand B."/>
            <person name="de Kochko A."/>
            <person name="Graziosi G."/>
            <person name="Henry R.J."/>
            <person name="Jayarama X."/>
            <person name="Ming R."/>
            <person name="Nagai C."/>
            <person name="Rounsley S."/>
            <person name="Sankoff D."/>
            <person name="Giuliano G."/>
            <person name="Albert V.A."/>
            <person name="Wincker P."/>
            <person name="Lashermes P."/>
        </authorList>
    </citation>
    <scope>NUCLEOTIDE SEQUENCE [LARGE SCALE GENOMIC DNA]</scope>
    <source>
        <strain evidence="4">cv. DH200-94</strain>
    </source>
</reference>
<sequence length="141" mass="16568">MFVQNPIHFFQVPIFIISSVAEELVAFLNVIPEWLCKQQQDKLYSSQPLFTFMDFLNEKWLFLFSVLHSLELLSILQEPFIVICPHWSLKIEPDVHFLQHWCGDKNSLLVMEEGFNANLIFLPFKSMAIKVLQCLFLFGTK</sequence>
<comment type="subcellular location">
    <subcellularLocation>
        <location evidence="1">Nucleus</location>
    </subcellularLocation>
</comment>
<protein>
    <submittedName>
        <fullName evidence="3">Uncharacterized protein</fullName>
    </submittedName>
</protein>
<dbReference type="OrthoDB" id="5600060at2759"/>
<dbReference type="Proteomes" id="UP000295252">
    <property type="component" value="Chromosome IV"/>
</dbReference>
<organism evidence="3 4">
    <name type="scientific">Coffea canephora</name>
    <name type="common">Robusta coffee</name>
    <dbReference type="NCBI Taxonomy" id="49390"/>
    <lineage>
        <taxon>Eukaryota</taxon>
        <taxon>Viridiplantae</taxon>
        <taxon>Streptophyta</taxon>
        <taxon>Embryophyta</taxon>
        <taxon>Tracheophyta</taxon>
        <taxon>Spermatophyta</taxon>
        <taxon>Magnoliopsida</taxon>
        <taxon>eudicotyledons</taxon>
        <taxon>Gunneridae</taxon>
        <taxon>Pentapetalae</taxon>
        <taxon>asterids</taxon>
        <taxon>lamiids</taxon>
        <taxon>Gentianales</taxon>
        <taxon>Rubiaceae</taxon>
        <taxon>Ixoroideae</taxon>
        <taxon>Gardenieae complex</taxon>
        <taxon>Bertiereae - Coffeeae clade</taxon>
        <taxon>Coffeeae</taxon>
        <taxon>Coffea</taxon>
    </lineage>
</organism>
<name>A0A068V9S6_COFCA</name>
<proteinExistence type="predicted"/>
<dbReference type="SUPFAM" id="SSF56281">
    <property type="entry name" value="Metallo-hydrolase/oxidoreductase"/>
    <property type="match status" value="1"/>
</dbReference>
<dbReference type="EMBL" id="HG739236">
    <property type="protein sequence ID" value="CDP17282.1"/>
    <property type="molecule type" value="Genomic_DNA"/>
</dbReference>
<dbReference type="InterPro" id="IPR027074">
    <property type="entry name" value="Integrator_9su"/>
</dbReference>
<dbReference type="InParanoid" id="A0A068V9S6"/>
<evidence type="ECO:0000256" key="1">
    <source>
        <dbReference type="ARBA" id="ARBA00004123"/>
    </source>
</evidence>
<dbReference type="PANTHER" id="PTHR46094:SF1">
    <property type="entry name" value="INTEGRATOR COMPLEX SUBUNIT 9"/>
    <property type="match status" value="1"/>
</dbReference>
<dbReference type="PhylomeDB" id="A0A068V9S6"/>
<dbReference type="PANTHER" id="PTHR46094">
    <property type="entry name" value="INTEGRATOR COMPLEX SUBUNIT 9"/>
    <property type="match status" value="1"/>
</dbReference>
<dbReference type="STRING" id="49390.A0A068V9S6"/>